<protein>
    <recommendedName>
        <fullName evidence="4">CxC2-like cysteine cluster KDZ transposase-associated domain-containing protein</fullName>
    </recommendedName>
</protein>
<accession>A0A409X371</accession>
<dbReference type="InParanoid" id="A0A409X371"/>
<feature type="non-terminal residue" evidence="2">
    <location>
        <position position="1"/>
    </location>
</feature>
<feature type="region of interest" description="Disordered" evidence="1">
    <location>
        <begin position="465"/>
        <end position="491"/>
    </location>
</feature>
<dbReference type="Proteomes" id="UP000284706">
    <property type="component" value="Unassembled WGS sequence"/>
</dbReference>
<sequence>DGNFLGTFDNPVQSTERGELDADHPFNPFQDRLAFDWAYYHYVRLQSSKSEILEGLDIWRATVVKHTCADLTGDEVPWRNADVLYEIIDTIQAGNAPWKCYQFSYSGPKPPTPPRWMEQTYEFNARDVLHVLEQQLATSDFRDQTTYVPYQEYCSSGNRVYSNLMSGDWAFGQADNISRKRELRGAMSAPIVAGSDEKTVSVATGHQEYHPLYVSPGIITNTARRGHGNAILPAAFLPIPKVIRCADGDFRLAVFGLKPYIADYSVQVWLTGIVSDRCPKCDAMPDNLDGPGSHRRSHEKSDFLIQNFDPGISWDEFGIRDDVVIASFMEACYVARRNAISSAALHQFQVLVEKFHALRNIFIETGVRSSISLPRQPALHHYIASIKLFGSPNGLCLSITESKHIKAVKEPWRTSSRYHALSQMLQTLSRMEMATLRRKLKSRGLLEGSASSFFTRMKMVEVDKAADPDFGSGDRTDDEKEDELEPVSGTM</sequence>
<evidence type="ECO:0000313" key="3">
    <source>
        <dbReference type="Proteomes" id="UP000284706"/>
    </source>
</evidence>
<name>A0A409X371_9AGAR</name>
<feature type="region of interest" description="Disordered" evidence="1">
    <location>
        <begin position="1"/>
        <end position="23"/>
    </location>
</feature>
<evidence type="ECO:0000313" key="2">
    <source>
        <dbReference type="EMBL" id="PPQ85212.1"/>
    </source>
</evidence>
<comment type="caution">
    <text evidence="2">The sequence shown here is derived from an EMBL/GenBank/DDBJ whole genome shotgun (WGS) entry which is preliminary data.</text>
</comment>
<feature type="compositionally biased region" description="Basic and acidic residues" evidence="1">
    <location>
        <begin position="465"/>
        <end position="478"/>
    </location>
</feature>
<gene>
    <name evidence="2" type="ORF">CVT26_004139</name>
</gene>
<dbReference type="EMBL" id="NHYE01004332">
    <property type="protein sequence ID" value="PPQ85212.1"/>
    <property type="molecule type" value="Genomic_DNA"/>
</dbReference>
<feature type="non-terminal residue" evidence="2">
    <location>
        <position position="491"/>
    </location>
</feature>
<dbReference type="AlphaFoldDB" id="A0A409X371"/>
<evidence type="ECO:0000256" key="1">
    <source>
        <dbReference type="SAM" id="MobiDB-lite"/>
    </source>
</evidence>
<evidence type="ECO:0008006" key="4">
    <source>
        <dbReference type="Google" id="ProtNLM"/>
    </source>
</evidence>
<dbReference type="OrthoDB" id="3199698at2759"/>
<dbReference type="InterPro" id="IPR041078">
    <property type="entry name" value="Plavaka"/>
</dbReference>
<reference evidence="2 3" key="1">
    <citation type="journal article" date="2018" name="Evol. Lett.">
        <title>Horizontal gene cluster transfer increased hallucinogenic mushroom diversity.</title>
        <authorList>
            <person name="Reynolds H.T."/>
            <person name="Vijayakumar V."/>
            <person name="Gluck-Thaler E."/>
            <person name="Korotkin H.B."/>
            <person name="Matheny P.B."/>
            <person name="Slot J.C."/>
        </authorList>
    </citation>
    <scope>NUCLEOTIDE SEQUENCE [LARGE SCALE GENOMIC DNA]</scope>
    <source>
        <strain evidence="2 3">SRW20</strain>
    </source>
</reference>
<proteinExistence type="predicted"/>
<dbReference type="Pfam" id="PF18759">
    <property type="entry name" value="Plavaka"/>
    <property type="match status" value="1"/>
</dbReference>
<keyword evidence="3" id="KW-1185">Reference proteome</keyword>
<organism evidence="2 3">
    <name type="scientific">Gymnopilus dilepis</name>
    <dbReference type="NCBI Taxonomy" id="231916"/>
    <lineage>
        <taxon>Eukaryota</taxon>
        <taxon>Fungi</taxon>
        <taxon>Dikarya</taxon>
        <taxon>Basidiomycota</taxon>
        <taxon>Agaricomycotina</taxon>
        <taxon>Agaricomycetes</taxon>
        <taxon>Agaricomycetidae</taxon>
        <taxon>Agaricales</taxon>
        <taxon>Agaricineae</taxon>
        <taxon>Hymenogastraceae</taxon>
        <taxon>Gymnopilus</taxon>
    </lineage>
</organism>